<evidence type="ECO:0000256" key="3">
    <source>
        <dbReference type="ARBA" id="ARBA00022771"/>
    </source>
</evidence>
<evidence type="ECO:0000256" key="7">
    <source>
        <dbReference type="SAM" id="Coils"/>
    </source>
</evidence>
<organism evidence="8 9">
    <name type="scientific">Armadillidium nasatum</name>
    <dbReference type="NCBI Taxonomy" id="96803"/>
    <lineage>
        <taxon>Eukaryota</taxon>
        <taxon>Metazoa</taxon>
        <taxon>Ecdysozoa</taxon>
        <taxon>Arthropoda</taxon>
        <taxon>Crustacea</taxon>
        <taxon>Multicrustacea</taxon>
        <taxon>Malacostraca</taxon>
        <taxon>Eumalacostraca</taxon>
        <taxon>Peracarida</taxon>
        <taxon>Isopoda</taxon>
        <taxon>Oniscidea</taxon>
        <taxon>Crinocheta</taxon>
        <taxon>Armadillidiidae</taxon>
        <taxon>Armadillidium</taxon>
    </lineage>
</organism>
<dbReference type="GO" id="GO:0043161">
    <property type="term" value="P:proteasome-mediated ubiquitin-dependent protein catabolic process"/>
    <property type="evidence" value="ECO:0007669"/>
    <property type="project" value="TreeGrafter"/>
</dbReference>
<dbReference type="InterPro" id="IPR014756">
    <property type="entry name" value="Ig_E-set"/>
</dbReference>
<feature type="repeat" description="Filamin" evidence="5">
    <location>
        <begin position="145"/>
        <end position="242"/>
    </location>
</feature>
<feature type="non-terminal residue" evidence="8">
    <location>
        <position position="1"/>
    </location>
</feature>
<dbReference type="GO" id="GO:0008270">
    <property type="term" value="F:zinc ion binding"/>
    <property type="evidence" value="ECO:0007669"/>
    <property type="project" value="UniProtKB-KW"/>
</dbReference>
<dbReference type="PANTHER" id="PTHR24104:SF25">
    <property type="entry name" value="PROTEIN LIN-41"/>
    <property type="match status" value="1"/>
</dbReference>
<dbReference type="Pfam" id="PF01436">
    <property type="entry name" value="NHL"/>
    <property type="match status" value="2"/>
</dbReference>
<dbReference type="PROSITE" id="PS51125">
    <property type="entry name" value="NHL"/>
    <property type="match status" value="2"/>
</dbReference>
<sequence>LNEASDAVTNEMHKLDHAVDDTYEEVNRAFQAFIDVIERRRDEVLSSVKKIAEEKKNVLKDQMTIIETERKRVQDECDGLQYQVEVRNITKKIAHLNNKIDSVSTLIEPRENAFLRFTVKDEDAHRKVTETMQNFGRIATSKTFPGLCLAKARKAVTHLASEVIVYAVDYNGEAQVQGGDPLESSVKREGADTGEEEVPSKVVDHGDGSYSVVFTPVLPGVHLVSVRVFGRSIKESPLQVEVLGEHNPDVVYGSKGSGKDQFNQPVGIAIDDDGFIYVADTGNSRIKVISPQLKETKHIVGDALEGRSVTGLTLTPSNSLMFCNWRKKTVTEVTSGGELLSQFNYESLQEPTTLAVNSQGEILVVDNASNQIFVFLPGGKFVRKWGSKGCKEGQLGSITAICCSSDDDVISADSRLQVFSSEGEYLRTIFQAKEGEIIMCYLIFNPTKFISNIILLINNKLLIINISSGKGPKGSYGGLFLDPKGFLLASRQEKSASCIQIFDFSLGTLIFTIDSKEAKLRRPSGLATTQEGYVIIVDLGNDCIKKFSRNQGKKWGFRSMRKPTLILVTLLNHKEPKNKRYLKCTL</sequence>
<evidence type="ECO:0000313" key="9">
    <source>
        <dbReference type="Proteomes" id="UP000326759"/>
    </source>
</evidence>
<dbReference type="Gene3D" id="2.60.40.10">
    <property type="entry name" value="Immunoglobulins"/>
    <property type="match status" value="1"/>
</dbReference>
<dbReference type="SMART" id="SM00557">
    <property type="entry name" value="IG_FLMN"/>
    <property type="match status" value="1"/>
</dbReference>
<dbReference type="InterPro" id="IPR017868">
    <property type="entry name" value="Filamin/ABP280_repeat-like"/>
</dbReference>
<dbReference type="AlphaFoldDB" id="A0A5N5TPX1"/>
<keyword evidence="9" id="KW-1185">Reference proteome</keyword>
<gene>
    <name evidence="8" type="primary">Trim71</name>
    <name evidence="8" type="ORF">Anas_01209</name>
</gene>
<dbReference type="InterPro" id="IPR013783">
    <property type="entry name" value="Ig-like_fold"/>
</dbReference>
<comment type="caution">
    <text evidence="8">The sequence shown here is derived from an EMBL/GenBank/DDBJ whole genome shotgun (WGS) entry which is preliminary data.</text>
</comment>
<dbReference type="Gene3D" id="2.120.10.30">
    <property type="entry name" value="TolB, C-terminal domain"/>
    <property type="match status" value="2"/>
</dbReference>
<dbReference type="InterPro" id="IPR050952">
    <property type="entry name" value="TRIM-NHL_E3_ligases"/>
</dbReference>
<dbReference type="PANTHER" id="PTHR24104">
    <property type="entry name" value="E3 UBIQUITIN-PROTEIN LIGASE NHLRC1-RELATED"/>
    <property type="match status" value="1"/>
</dbReference>
<dbReference type="GO" id="GO:0000209">
    <property type="term" value="P:protein polyubiquitination"/>
    <property type="evidence" value="ECO:0007669"/>
    <property type="project" value="TreeGrafter"/>
</dbReference>
<dbReference type="InterPro" id="IPR001298">
    <property type="entry name" value="Filamin/ABP280_rpt"/>
</dbReference>
<dbReference type="GO" id="GO:0061630">
    <property type="term" value="F:ubiquitin protein ligase activity"/>
    <property type="evidence" value="ECO:0007669"/>
    <property type="project" value="TreeGrafter"/>
</dbReference>
<evidence type="ECO:0000256" key="1">
    <source>
        <dbReference type="ARBA" id="ARBA00022723"/>
    </source>
</evidence>
<proteinExistence type="predicted"/>
<evidence type="ECO:0000256" key="2">
    <source>
        <dbReference type="ARBA" id="ARBA00022737"/>
    </source>
</evidence>
<reference evidence="8 9" key="1">
    <citation type="journal article" date="2019" name="PLoS Biol.">
        <title>Sex chromosomes control vertical transmission of feminizing Wolbachia symbionts in an isopod.</title>
        <authorList>
            <person name="Becking T."/>
            <person name="Chebbi M.A."/>
            <person name="Giraud I."/>
            <person name="Moumen B."/>
            <person name="Laverre T."/>
            <person name="Caubet Y."/>
            <person name="Peccoud J."/>
            <person name="Gilbert C."/>
            <person name="Cordaux R."/>
        </authorList>
    </citation>
    <scope>NUCLEOTIDE SEQUENCE [LARGE SCALE GENOMIC DNA]</scope>
    <source>
        <strain evidence="8">ANa2</strain>
        <tissue evidence="8">Whole body excluding digestive tract and cuticle</tissue>
    </source>
</reference>
<dbReference type="Pfam" id="PF00630">
    <property type="entry name" value="Filamin"/>
    <property type="match status" value="1"/>
</dbReference>
<evidence type="ECO:0000256" key="5">
    <source>
        <dbReference type="PROSITE-ProRule" id="PRU00087"/>
    </source>
</evidence>
<dbReference type="Proteomes" id="UP000326759">
    <property type="component" value="Unassembled WGS sequence"/>
</dbReference>
<keyword evidence="2" id="KW-0677">Repeat</keyword>
<dbReference type="PROSITE" id="PS50194">
    <property type="entry name" value="FILAMIN_REPEAT"/>
    <property type="match status" value="1"/>
</dbReference>
<feature type="repeat" description="NHL" evidence="6">
    <location>
        <begin position="251"/>
        <end position="292"/>
    </location>
</feature>
<dbReference type="SUPFAM" id="SSF81296">
    <property type="entry name" value="E set domains"/>
    <property type="match status" value="1"/>
</dbReference>
<name>A0A5N5TPX1_9CRUS</name>
<protein>
    <submittedName>
        <fullName evidence="8">E3 ubiquitin-protein ligase TRIM71</fullName>
    </submittedName>
</protein>
<feature type="repeat" description="NHL" evidence="6">
    <location>
        <begin position="348"/>
        <end position="378"/>
    </location>
</feature>
<dbReference type="SUPFAM" id="SSF101898">
    <property type="entry name" value="NHL repeat"/>
    <property type="match status" value="1"/>
</dbReference>
<keyword evidence="7" id="KW-0175">Coiled coil</keyword>
<keyword evidence="4" id="KW-0862">Zinc</keyword>
<keyword evidence="1" id="KW-0479">Metal-binding</keyword>
<evidence type="ECO:0000313" key="8">
    <source>
        <dbReference type="EMBL" id="KAB7508225.1"/>
    </source>
</evidence>
<feature type="coiled-coil region" evidence="7">
    <location>
        <begin position="49"/>
        <end position="76"/>
    </location>
</feature>
<dbReference type="InterPro" id="IPR011042">
    <property type="entry name" value="6-blade_b-propeller_TolB-like"/>
</dbReference>
<keyword evidence="3" id="KW-0863">Zinc-finger</keyword>
<dbReference type="EMBL" id="SEYY01000007">
    <property type="protein sequence ID" value="KAB7508225.1"/>
    <property type="molecule type" value="Genomic_DNA"/>
</dbReference>
<accession>A0A5N5TPX1</accession>
<dbReference type="InterPro" id="IPR001258">
    <property type="entry name" value="NHL_repeat"/>
</dbReference>
<evidence type="ECO:0000256" key="6">
    <source>
        <dbReference type="PROSITE-ProRule" id="PRU00504"/>
    </source>
</evidence>
<dbReference type="OrthoDB" id="252722at2759"/>
<evidence type="ECO:0000256" key="4">
    <source>
        <dbReference type="ARBA" id="ARBA00022833"/>
    </source>
</evidence>